<evidence type="ECO:0000256" key="3">
    <source>
        <dbReference type="ARBA" id="ARBA00020268"/>
    </source>
</evidence>
<comment type="function">
    <text evidence="1">Multidrug efflux pump.</text>
</comment>
<evidence type="ECO:0000256" key="6">
    <source>
        <dbReference type="SAM" id="Phobius"/>
    </source>
</evidence>
<dbReference type="Proteomes" id="UP000599437">
    <property type="component" value="Unassembled WGS sequence"/>
</dbReference>
<evidence type="ECO:0000313" key="8">
    <source>
        <dbReference type="Proteomes" id="UP000599437"/>
    </source>
</evidence>
<feature type="transmembrane region" description="Helical" evidence="6">
    <location>
        <begin position="178"/>
        <end position="198"/>
    </location>
</feature>
<keyword evidence="4" id="KW-0813">Transport</keyword>
<feature type="transmembrane region" description="Helical" evidence="6">
    <location>
        <begin position="204"/>
        <end position="228"/>
    </location>
</feature>
<keyword evidence="6" id="KW-0812">Transmembrane</keyword>
<dbReference type="CDD" id="cd13131">
    <property type="entry name" value="MATE_NorM_like"/>
    <property type="match status" value="1"/>
</dbReference>
<comment type="caution">
    <text evidence="7">The sequence shown here is derived from an EMBL/GenBank/DDBJ whole genome shotgun (WGS) entry which is preliminary data.</text>
</comment>
<dbReference type="RefSeq" id="WP_138896972.1">
    <property type="nucleotide sequence ID" value="NZ_BMVO01000005.1"/>
</dbReference>
<keyword evidence="6" id="KW-0472">Membrane</keyword>
<comment type="similarity">
    <text evidence="2">Belongs to the multi antimicrobial extrusion (MATE) (TC 2.A.66.1) family.</text>
</comment>
<dbReference type="PANTHER" id="PTHR43298:SF2">
    <property type="entry name" value="FMN_FAD EXPORTER YEEO-RELATED"/>
    <property type="match status" value="1"/>
</dbReference>
<evidence type="ECO:0000256" key="5">
    <source>
        <dbReference type="ARBA" id="ARBA00031636"/>
    </source>
</evidence>
<feature type="transmembrane region" description="Helical" evidence="6">
    <location>
        <begin position="408"/>
        <end position="429"/>
    </location>
</feature>
<evidence type="ECO:0000256" key="4">
    <source>
        <dbReference type="ARBA" id="ARBA00022448"/>
    </source>
</evidence>
<dbReference type="EMBL" id="BMVO01000005">
    <property type="protein sequence ID" value="GHA99093.1"/>
    <property type="molecule type" value="Genomic_DNA"/>
</dbReference>
<accession>A0ABQ3DIK4</accession>
<feature type="transmembrane region" description="Helical" evidence="6">
    <location>
        <begin position="336"/>
        <end position="358"/>
    </location>
</feature>
<dbReference type="InterPro" id="IPR050222">
    <property type="entry name" value="MATE_MdtK"/>
</dbReference>
<feature type="transmembrane region" description="Helical" evidence="6">
    <location>
        <begin position="145"/>
        <end position="166"/>
    </location>
</feature>
<protein>
    <recommendedName>
        <fullName evidence="3">Probable multidrug resistance protein NorM</fullName>
    </recommendedName>
    <alternativeName>
        <fullName evidence="5">Multidrug-efflux transporter</fullName>
    </alternativeName>
</protein>
<name>A0ABQ3DIK4_9ACTN</name>
<proteinExistence type="inferred from homology"/>
<organism evidence="7 8">
    <name type="scientific">Streptomyces chryseus</name>
    <dbReference type="NCBI Taxonomy" id="68186"/>
    <lineage>
        <taxon>Bacteria</taxon>
        <taxon>Bacillati</taxon>
        <taxon>Actinomycetota</taxon>
        <taxon>Actinomycetes</taxon>
        <taxon>Kitasatosporales</taxon>
        <taxon>Streptomycetaceae</taxon>
        <taxon>Streptomyces</taxon>
    </lineage>
</organism>
<dbReference type="InterPro" id="IPR002528">
    <property type="entry name" value="MATE_fam"/>
</dbReference>
<keyword evidence="6" id="KW-1133">Transmembrane helix</keyword>
<dbReference type="Pfam" id="PF01554">
    <property type="entry name" value="MatE"/>
    <property type="match status" value="2"/>
</dbReference>
<feature type="transmembrane region" description="Helical" evidence="6">
    <location>
        <begin position="110"/>
        <end position="133"/>
    </location>
</feature>
<keyword evidence="8" id="KW-1185">Reference proteome</keyword>
<evidence type="ECO:0000256" key="1">
    <source>
        <dbReference type="ARBA" id="ARBA00003408"/>
    </source>
</evidence>
<feature type="transmembrane region" description="Helical" evidence="6">
    <location>
        <begin position="435"/>
        <end position="453"/>
    </location>
</feature>
<dbReference type="NCBIfam" id="TIGR00797">
    <property type="entry name" value="matE"/>
    <property type="match status" value="1"/>
</dbReference>
<dbReference type="PANTHER" id="PTHR43298">
    <property type="entry name" value="MULTIDRUG RESISTANCE PROTEIN NORM-RELATED"/>
    <property type="match status" value="1"/>
</dbReference>
<evidence type="ECO:0000256" key="2">
    <source>
        <dbReference type="ARBA" id="ARBA00010199"/>
    </source>
</evidence>
<reference evidence="8" key="1">
    <citation type="journal article" date="2019" name="Int. J. Syst. Evol. Microbiol.">
        <title>The Global Catalogue of Microorganisms (GCM) 10K type strain sequencing project: providing services to taxonomists for standard genome sequencing and annotation.</title>
        <authorList>
            <consortium name="The Broad Institute Genomics Platform"/>
            <consortium name="The Broad Institute Genome Sequencing Center for Infectious Disease"/>
            <person name="Wu L."/>
            <person name="Ma J."/>
        </authorList>
    </citation>
    <scope>NUCLEOTIDE SEQUENCE [LARGE SCALE GENOMIC DNA]</scope>
    <source>
        <strain evidence="8">JCM 4737</strain>
    </source>
</reference>
<sequence length="473" mass="48695">MLTTLLRDSRALAALAVPLVLTQLAQVALTTTDTVMMGLLGTRELAAGGLALVIFNQLRTMGVGLVTSVGNQIAAAAARAEQAAADAGAGGVPDAAVEGRREDVRAVVRASMAVATLAGVAGAVLMILIGQVLVTLGQDAAVVELTQTMLLALAPGLLPCLWFQAVRQFTVGMRRPQALLRITLASIAVNAGLNWVLIHGTWGLPQLGLTGIGVATSTVHLLSFVALYGSAKRDSELSPLLTLNAAKADPATVKRLVGLGVPIAATYGSEAGFFSVTALMAGAFGPAALAAHTAVNQLVYIVFQVAVGLSHAASINVSRELALGRTEDARRIRNTALACAAAVMAVVGVAYLSVPGLVLRPFLDSGSDQALTIATQLLVVTAFLQFFDCAQNIGVGLLRGLDDTKSGFRITLIGYWAVGLPAAWLLARPLGLDTLGIWLGLLTGLATTAVLLLRRYSSSLAARSDTRSAVAPA</sequence>
<feature type="transmembrane region" description="Helical" evidence="6">
    <location>
        <begin position="297"/>
        <end position="315"/>
    </location>
</feature>
<evidence type="ECO:0000313" key="7">
    <source>
        <dbReference type="EMBL" id="GHA99093.1"/>
    </source>
</evidence>
<gene>
    <name evidence="7" type="primary">norM</name>
    <name evidence="7" type="ORF">GCM10010346_22350</name>
</gene>
<feature type="transmembrane region" description="Helical" evidence="6">
    <location>
        <begin position="370"/>
        <end position="387"/>
    </location>
</feature>